<protein>
    <submittedName>
        <fullName evidence="2">Uncharacterized protein</fullName>
    </submittedName>
</protein>
<dbReference type="AlphaFoldDB" id="A0A8E5MLB1"/>
<dbReference type="Proteomes" id="UP000027002">
    <property type="component" value="Chromosome 7"/>
</dbReference>
<dbReference type="OrthoDB" id="4837923at2759"/>
<evidence type="ECO:0000256" key="1">
    <source>
        <dbReference type="SAM" id="MobiDB-lite"/>
    </source>
</evidence>
<keyword evidence="3" id="KW-1185">Reference proteome</keyword>
<organism evidence="2 3">
    <name type="scientific">Ustilaginoidea virens</name>
    <name type="common">Rice false smut fungus</name>
    <name type="synonym">Villosiclava virens</name>
    <dbReference type="NCBI Taxonomy" id="1159556"/>
    <lineage>
        <taxon>Eukaryota</taxon>
        <taxon>Fungi</taxon>
        <taxon>Dikarya</taxon>
        <taxon>Ascomycota</taxon>
        <taxon>Pezizomycotina</taxon>
        <taxon>Sordariomycetes</taxon>
        <taxon>Hypocreomycetidae</taxon>
        <taxon>Hypocreales</taxon>
        <taxon>Clavicipitaceae</taxon>
        <taxon>Ustilaginoidea</taxon>
    </lineage>
</organism>
<accession>A0A8E5MLB1</accession>
<evidence type="ECO:0000313" key="2">
    <source>
        <dbReference type="EMBL" id="QUC23736.1"/>
    </source>
</evidence>
<name>A0A8E5MLB1_USTVR</name>
<dbReference type="EMBL" id="CP072759">
    <property type="protein sequence ID" value="QUC23736.1"/>
    <property type="molecule type" value="Genomic_DNA"/>
</dbReference>
<dbReference type="GeneID" id="66068754"/>
<dbReference type="KEGG" id="uvi:66068754"/>
<proteinExistence type="predicted"/>
<feature type="region of interest" description="Disordered" evidence="1">
    <location>
        <begin position="254"/>
        <end position="279"/>
    </location>
</feature>
<gene>
    <name evidence="2" type="ORF">UV8b_07977</name>
</gene>
<reference evidence="2" key="1">
    <citation type="submission" date="2020-03" db="EMBL/GenBank/DDBJ databases">
        <title>A mixture of massive structural variations and highly conserved coding sequences in Ustilaginoidea virens genome.</title>
        <authorList>
            <person name="Zhang K."/>
            <person name="Zhao Z."/>
            <person name="Zhang Z."/>
            <person name="Li Y."/>
            <person name="Hsiang T."/>
            <person name="Sun W."/>
        </authorList>
    </citation>
    <scope>NUCLEOTIDE SEQUENCE</scope>
    <source>
        <strain evidence="2">UV-8b</strain>
    </source>
</reference>
<evidence type="ECO:0000313" key="3">
    <source>
        <dbReference type="Proteomes" id="UP000027002"/>
    </source>
</evidence>
<dbReference type="RefSeq" id="XP_043001409.1">
    <property type="nucleotide sequence ID" value="XM_043145474.1"/>
</dbReference>
<sequence>MPEFTGIISHFRQPDHGLASFRHWNHRCSDPESGQKVRDMGSLYQAEMKARFHLRTRRLDSATVPFSEIPRLAENIGHLIYVINDEDVKEIVAIVAEVLAQTSFDSNLFNATSIRDERTKQYDSPATGLALGRHSIIPRISAPADPATTFSVPKTLFTCTNWRNREMSAAISRSGEPVKSTIVSRASVSEIVWTECYSSKCIHIPDPPSPLGSIDSPTEPNRIHHMQASKIDPSQNSMRDAFLERQRQSNSFESSSTTLAFRKRMSRSTDEDSNMTSFPELRPRHCTNDWLKPPAEIEQLMAARTIHIWIVKTSFSLSSSISFVRIAIVTRESRARTTDVGTYGLLAMIIRRHSGQAYLLGFLRESVLLGNPP</sequence>